<dbReference type="EMBL" id="PKSM01000373">
    <property type="protein sequence ID" value="POV96356.1"/>
    <property type="molecule type" value="Genomic_DNA"/>
</dbReference>
<sequence>MQMRPPPSDRENQTLDNKEANSVVEAFQGLIDKCMEEDTYNSAANSTLVQHEGPVIDQIDLKSDLLFQLHSSYLPQLRHQFAPESLEPSDLLENPQSKFNFIQRYSQILIVL</sequence>
<organism evidence="1 2">
    <name type="scientific">Puccinia striiformis</name>
    <dbReference type="NCBI Taxonomy" id="27350"/>
    <lineage>
        <taxon>Eukaryota</taxon>
        <taxon>Fungi</taxon>
        <taxon>Dikarya</taxon>
        <taxon>Basidiomycota</taxon>
        <taxon>Pucciniomycotina</taxon>
        <taxon>Pucciniomycetes</taxon>
        <taxon>Pucciniales</taxon>
        <taxon>Pucciniaceae</taxon>
        <taxon>Puccinia</taxon>
    </lineage>
</organism>
<reference evidence="1 2" key="1">
    <citation type="submission" date="2017-12" db="EMBL/GenBank/DDBJ databases">
        <title>Gene loss provides genomic basis for host adaptation in cereal stripe rust fungi.</title>
        <authorList>
            <person name="Xia C."/>
        </authorList>
    </citation>
    <scope>NUCLEOTIDE SEQUENCE [LARGE SCALE GENOMIC DNA]</scope>
    <source>
        <strain evidence="1 2">93TX-2</strain>
    </source>
</reference>
<protein>
    <submittedName>
        <fullName evidence="1">Uncharacterized protein</fullName>
    </submittedName>
</protein>
<dbReference type="Proteomes" id="UP000238274">
    <property type="component" value="Unassembled WGS sequence"/>
</dbReference>
<dbReference type="VEuPathDB" id="FungiDB:PSHT_15176"/>
<reference evidence="2" key="2">
    <citation type="journal article" date="2018" name="BMC Genomics">
        <title>Genomic insights into host adaptation between the wheat stripe rust pathogen (Puccinia striiformis f. sp. tritici) and the barley stripe rust pathogen (Puccinia striiformis f. sp. hordei).</title>
        <authorList>
            <person name="Xia C."/>
            <person name="Wang M."/>
            <person name="Yin C."/>
            <person name="Cornejo O.E."/>
            <person name="Hulbert S.H."/>
            <person name="Chen X."/>
        </authorList>
    </citation>
    <scope>NUCLEOTIDE SEQUENCE [LARGE SCALE GENOMIC DNA]</scope>
    <source>
        <strain evidence="2">93TX-2</strain>
    </source>
</reference>
<gene>
    <name evidence="1" type="ORF">PSHT_15176</name>
</gene>
<name>A0A2S4UGL1_9BASI</name>
<proteinExistence type="predicted"/>
<evidence type="ECO:0000313" key="2">
    <source>
        <dbReference type="Proteomes" id="UP000238274"/>
    </source>
</evidence>
<keyword evidence="2" id="KW-1185">Reference proteome</keyword>
<reference evidence="2" key="3">
    <citation type="journal article" date="2018" name="Mol. Plant Microbe Interact.">
        <title>Genome sequence resources for the wheat stripe rust pathogen (Puccinia striiformis f. sp. tritici) and the barley stripe rust pathogen (Puccinia striiformis f. sp. hordei).</title>
        <authorList>
            <person name="Xia C."/>
            <person name="Wang M."/>
            <person name="Yin C."/>
            <person name="Cornejo O.E."/>
            <person name="Hulbert S.H."/>
            <person name="Chen X."/>
        </authorList>
    </citation>
    <scope>NUCLEOTIDE SEQUENCE [LARGE SCALE GENOMIC DNA]</scope>
    <source>
        <strain evidence="2">93TX-2</strain>
    </source>
</reference>
<evidence type="ECO:0000313" key="1">
    <source>
        <dbReference type="EMBL" id="POV96356.1"/>
    </source>
</evidence>
<comment type="caution">
    <text evidence="1">The sequence shown here is derived from an EMBL/GenBank/DDBJ whole genome shotgun (WGS) entry which is preliminary data.</text>
</comment>
<dbReference type="AlphaFoldDB" id="A0A2S4UGL1"/>
<dbReference type="VEuPathDB" id="FungiDB:PSTT_14073"/>
<accession>A0A2S4UGL1</accession>